<dbReference type="AlphaFoldDB" id="A0A4C1SXK2"/>
<proteinExistence type="predicted"/>
<organism evidence="1 2">
    <name type="scientific">Eumeta variegata</name>
    <name type="common">Bagworm moth</name>
    <name type="synonym">Eumeta japonica</name>
    <dbReference type="NCBI Taxonomy" id="151549"/>
    <lineage>
        <taxon>Eukaryota</taxon>
        <taxon>Metazoa</taxon>
        <taxon>Ecdysozoa</taxon>
        <taxon>Arthropoda</taxon>
        <taxon>Hexapoda</taxon>
        <taxon>Insecta</taxon>
        <taxon>Pterygota</taxon>
        <taxon>Neoptera</taxon>
        <taxon>Endopterygota</taxon>
        <taxon>Lepidoptera</taxon>
        <taxon>Glossata</taxon>
        <taxon>Ditrysia</taxon>
        <taxon>Tineoidea</taxon>
        <taxon>Psychidae</taxon>
        <taxon>Oiketicinae</taxon>
        <taxon>Eumeta</taxon>
    </lineage>
</organism>
<evidence type="ECO:0000313" key="1">
    <source>
        <dbReference type="EMBL" id="GBP06993.1"/>
    </source>
</evidence>
<gene>
    <name evidence="1" type="ORF">EVAR_4425_1</name>
</gene>
<protein>
    <submittedName>
        <fullName evidence="1">Uncharacterized protein</fullName>
    </submittedName>
</protein>
<sequence length="110" mass="12171">MREIVPRNKIARTSRPRSISSVQVLTGDLRYVFMCVCSIDRSGRFHTIRRMEVINVTNNVLETDRYLRNPLRHGTMQEVGSVTPAKAAGARTREGGAALAGGAIVLNFTL</sequence>
<dbReference type="EMBL" id="BGZK01000024">
    <property type="protein sequence ID" value="GBP06993.1"/>
    <property type="molecule type" value="Genomic_DNA"/>
</dbReference>
<keyword evidence="2" id="KW-1185">Reference proteome</keyword>
<comment type="caution">
    <text evidence="1">The sequence shown here is derived from an EMBL/GenBank/DDBJ whole genome shotgun (WGS) entry which is preliminary data.</text>
</comment>
<name>A0A4C1SXK2_EUMVA</name>
<accession>A0A4C1SXK2</accession>
<evidence type="ECO:0000313" key="2">
    <source>
        <dbReference type="Proteomes" id="UP000299102"/>
    </source>
</evidence>
<dbReference type="Proteomes" id="UP000299102">
    <property type="component" value="Unassembled WGS sequence"/>
</dbReference>
<reference evidence="1 2" key="1">
    <citation type="journal article" date="2019" name="Commun. Biol.">
        <title>The bagworm genome reveals a unique fibroin gene that provides high tensile strength.</title>
        <authorList>
            <person name="Kono N."/>
            <person name="Nakamura H."/>
            <person name="Ohtoshi R."/>
            <person name="Tomita M."/>
            <person name="Numata K."/>
            <person name="Arakawa K."/>
        </authorList>
    </citation>
    <scope>NUCLEOTIDE SEQUENCE [LARGE SCALE GENOMIC DNA]</scope>
</reference>